<evidence type="ECO:0008006" key="4">
    <source>
        <dbReference type="Google" id="ProtNLM"/>
    </source>
</evidence>
<dbReference type="GeneID" id="66565804"/>
<dbReference type="Proteomes" id="UP000231901">
    <property type="component" value="Chromosome"/>
</dbReference>
<dbReference type="KEGG" id="dfn:CVE23_15900"/>
<dbReference type="AlphaFoldDB" id="A0A2K8QPB2"/>
<evidence type="ECO:0000313" key="3">
    <source>
        <dbReference type="Proteomes" id="UP000231901"/>
    </source>
</evidence>
<feature type="coiled-coil region" evidence="1">
    <location>
        <begin position="52"/>
        <end position="79"/>
    </location>
</feature>
<dbReference type="InterPro" id="IPR008840">
    <property type="entry name" value="Sipho_Gp157"/>
</dbReference>
<evidence type="ECO:0000313" key="2">
    <source>
        <dbReference type="EMBL" id="ATZ95331.1"/>
    </source>
</evidence>
<evidence type="ECO:0000256" key="1">
    <source>
        <dbReference type="SAM" id="Coils"/>
    </source>
</evidence>
<keyword evidence="3" id="KW-1185">Reference proteome</keyword>
<sequence>MSTTAIAIAADMAKLQQLLETSDELTPEMIADTMSGLEIELSEKMDAIMIHVRNLQGQAKTCDEEAKRLAERKRSFENREKQLKKYALDCLLAAGLSSLKTSRNTFTARKGVASVIIDNESLLPDELVTVQTLVAPDKKAIKESIENGVDVPGAHIEIGQQSLQVR</sequence>
<organism evidence="2 3">
    <name type="scientific">Dickeya fangzhongdai</name>
    <dbReference type="NCBI Taxonomy" id="1778540"/>
    <lineage>
        <taxon>Bacteria</taxon>
        <taxon>Pseudomonadati</taxon>
        <taxon>Pseudomonadota</taxon>
        <taxon>Gammaproteobacteria</taxon>
        <taxon>Enterobacterales</taxon>
        <taxon>Pectobacteriaceae</taxon>
        <taxon>Dickeya</taxon>
    </lineage>
</organism>
<gene>
    <name evidence="2" type="ORF">CVE23_15900</name>
</gene>
<protein>
    <recommendedName>
        <fullName evidence="4">Siphovirus Gp157 family protein</fullName>
    </recommendedName>
</protein>
<dbReference type="RefSeq" id="WP_100849923.1">
    <property type="nucleotide sequence ID" value="NZ_BMJF01000006.1"/>
</dbReference>
<name>A0A2K8QPB2_9GAMM</name>
<reference evidence="3" key="1">
    <citation type="journal article" date="2018" name="Genome Announc.">
        <title>Complete genome sequence of a Dickeya fangzhongdai type strain causing bleeding canker of pear tree trunks.</title>
        <authorList>
            <person name="Zhao Y."/>
            <person name="Tian Y."/>
            <person name="Li X."/>
            <person name="Hu B."/>
        </authorList>
    </citation>
    <scope>NUCLEOTIDE SEQUENCE [LARGE SCALE GENOMIC DNA]</scope>
    <source>
        <strain evidence="3">DSM 101947</strain>
    </source>
</reference>
<dbReference type="EMBL" id="CP025003">
    <property type="protein sequence ID" value="ATZ95331.1"/>
    <property type="molecule type" value="Genomic_DNA"/>
</dbReference>
<keyword evidence="1" id="KW-0175">Coiled coil</keyword>
<accession>A0A2K8QPB2</accession>
<proteinExistence type="predicted"/>
<dbReference type="Pfam" id="PF05565">
    <property type="entry name" value="Sipho_Gp157"/>
    <property type="match status" value="1"/>
</dbReference>